<proteinExistence type="predicted"/>
<feature type="compositionally biased region" description="Low complexity" evidence="1">
    <location>
        <begin position="204"/>
        <end position="227"/>
    </location>
</feature>
<dbReference type="EMBL" id="JBBWWR010000010">
    <property type="protein sequence ID" value="KAK8961056.1"/>
    <property type="molecule type" value="Genomic_DNA"/>
</dbReference>
<gene>
    <name evidence="3" type="ORF">KSP40_PGU008310</name>
</gene>
<keyword evidence="2" id="KW-1133">Transmembrane helix</keyword>
<organism evidence="3 4">
    <name type="scientific">Platanthera guangdongensis</name>
    <dbReference type="NCBI Taxonomy" id="2320717"/>
    <lineage>
        <taxon>Eukaryota</taxon>
        <taxon>Viridiplantae</taxon>
        <taxon>Streptophyta</taxon>
        <taxon>Embryophyta</taxon>
        <taxon>Tracheophyta</taxon>
        <taxon>Spermatophyta</taxon>
        <taxon>Magnoliopsida</taxon>
        <taxon>Liliopsida</taxon>
        <taxon>Asparagales</taxon>
        <taxon>Orchidaceae</taxon>
        <taxon>Orchidoideae</taxon>
        <taxon>Orchideae</taxon>
        <taxon>Orchidinae</taxon>
        <taxon>Platanthera</taxon>
    </lineage>
</organism>
<protein>
    <submittedName>
        <fullName evidence="3">Uncharacterized protein</fullName>
    </submittedName>
</protein>
<feature type="transmembrane region" description="Helical" evidence="2">
    <location>
        <begin position="21"/>
        <end position="41"/>
    </location>
</feature>
<sequence length="272" mass="28825">MTKGKEDRRLILGFLWNCADTKLLLTSLFLIGSLLTLFQVLPSLSSVTLYCLAPSPHPPPPPPPPPPISTPPDFPLLSGAIRRSFTPIGSAAYLFIQMGAYRGSATSFAIVGLASKPLHIFGKPIFRCEWHPSSSSPPIPSSHSDKFLPDWGFGRIYTVVVINCSFPSPIAASGGLLLLFASNSPFSPETTIVSLTESPHQFDPSTLSSPPNSTTSTAAPPSLETSARSASASGSPTTPVSSAPEATLSSTTPAACTKESWRCSGRGWRRGW</sequence>
<feature type="compositionally biased region" description="Polar residues" evidence="1">
    <location>
        <begin position="228"/>
        <end position="241"/>
    </location>
</feature>
<feature type="region of interest" description="Disordered" evidence="1">
    <location>
        <begin position="199"/>
        <end position="253"/>
    </location>
</feature>
<evidence type="ECO:0000256" key="1">
    <source>
        <dbReference type="SAM" id="MobiDB-lite"/>
    </source>
</evidence>
<reference evidence="3 4" key="1">
    <citation type="journal article" date="2022" name="Nat. Plants">
        <title>Genomes of leafy and leafless Platanthera orchids illuminate the evolution of mycoheterotrophy.</title>
        <authorList>
            <person name="Li M.H."/>
            <person name="Liu K.W."/>
            <person name="Li Z."/>
            <person name="Lu H.C."/>
            <person name="Ye Q.L."/>
            <person name="Zhang D."/>
            <person name="Wang J.Y."/>
            <person name="Li Y.F."/>
            <person name="Zhong Z.M."/>
            <person name="Liu X."/>
            <person name="Yu X."/>
            <person name="Liu D.K."/>
            <person name="Tu X.D."/>
            <person name="Liu B."/>
            <person name="Hao Y."/>
            <person name="Liao X.Y."/>
            <person name="Jiang Y.T."/>
            <person name="Sun W.H."/>
            <person name="Chen J."/>
            <person name="Chen Y.Q."/>
            <person name="Ai Y."/>
            <person name="Zhai J.W."/>
            <person name="Wu S.S."/>
            <person name="Zhou Z."/>
            <person name="Hsiao Y.Y."/>
            <person name="Wu W.L."/>
            <person name="Chen Y.Y."/>
            <person name="Lin Y.F."/>
            <person name="Hsu J.L."/>
            <person name="Li C.Y."/>
            <person name="Wang Z.W."/>
            <person name="Zhao X."/>
            <person name="Zhong W.Y."/>
            <person name="Ma X.K."/>
            <person name="Ma L."/>
            <person name="Huang J."/>
            <person name="Chen G.Z."/>
            <person name="Huang M.Z."/>
            <person name="Huang L."/>
            <person name="Peng D.H."/>
            <person name="Luo Y.B."/>
            <person name="Zou S.Q."/>
            <person name="Chen S.P."/>
            <person name="Lan S."/>
            <person name="Tsai W.C."/>
            <person name="Van de Peer Y."/>
            <person name="Liu Z.J."/>
        </authorList>
    </citation>
    <scope>NUCLEOTIDE SEQUENCE [LARGE SCALE GENOMIC DNA]</scope>
    <source>
        <strain evidence="3">Lor288</strain>
    </source>
</reference>
<comment type="caution">
    <text evidence="3">The sequence shown here is derived from an EMBL/GenBank/DDBJ whole genome shotgun (WGS) entry which is preliminary data.</text>
</comment>
<keyword evidence="2" id="KW-0472">Membrane</keyword>
<keyword evidence="4" id="KW-1185">Reference proteome</keyword>
<evidence type="ECO:0000256" key="2">
    <source>
        <dbReference type="SAM" id="Phobius"/>
    </source>
</evidence>
<accession>A0ABR2MBL5</accession>
<name>A0ABR2MBL5_9ASPA</name>
<evidence type="ECO:0000313" key="3">
    <source>
        <dbReference type="EMBL" id="KAK8961056.1"/>
    </source>
</evidence>
<dbReference type="Proteomes" id="UP001412067">
    <property type="component" value="Unassembled WGS sequence"/>
</dbReference>
<keyword evidence="2" id="KW-0812">Transmembrane</keyword>
<evidence type="ECO:0000313" key="4">
    <source>
        <dbReference type="Proteomes" id="UP001412067"/>
    </source>
</evidence>